<gene>
    <name evidence="1" type="ORF">AKJ42_00125</name>
</gene>
<comment type="caution">
    <text evidence="1">The sequence shown here is derived from an EMBL/GenBank/DDBJ whole genome shotgun (WGS) entry which is preliminary data.</text>
</comment>
<reference evidence="1 2" key="1">
    <citation type="journal article" date="2016" name="Sci. Rep.">
        <title>Metabolic traits of an uncultured archaeal lineage -MSBL1- from brine pools of the Red Sea.</title>
        <authorList>
            <person name="Mwirichia R."/>
            <person name="Alam I."/>
            <person name="Rashid M."/>
            <person name="Vinu M."/>
            <person name="Ba-Alawi W."/>
            <person name="Anthony Kamau A."/>
            <person name="Kamanda Ngugi D."/>
            <person name="Goker M."/>
            <person name="Klenk H.P."/>
            <person name="Bajic V."/>
            <person name="Stingl U."/>
        </authorList>
    </citation>
    <scope>NUCLEOTIDE SEQUENCE [LARGE SCALE GENOMIC DNA]</scope>
    <source>
        <strain evidence="1">SCGC-AAA261C02</strain>
    </source>
</reference>
<evidence type="ECO:0000313" key="1">
    <source>
        <dbReference type="EMBL" id="KXB00617.1"/>
    </source>
</evidence>
<name>A0A133V2E3_9EURY</name>
<dbReference type="EMBL" id="LHXW01000001">
    <property type="protein sequence ID" value="KXB00617.1"/>
    <property type="molecule type" value="Genomic_DNA"/>
</dbReference>
<proteinExistence type="predicted"/>
<keyword evidence="2" id="KW-1185">Reference proteome</keyword>
<evidence type="ECO:0008006" key="3">
    <source>
        <dbReference type="Google" id="ProtNLM"/>
    </source>
</evidence>
<dbReference type="InterPro" id="IPR036390">
    <property type="entry name" value="WH_DNA-bd_sf"/>
</dbReference>
<accession>A0A133V2E3</accession>
<dbReference type="Proteomes" id="UP000070520">
    <property type="component" value="Unassembled WGS sequence"/>
</dbReference>
<organism evidence="1 2">
    <name type="scientific">candidate division MSBL1 archaeon SCGC-AAA261C02</name>
    <dbReference type="NCBI Taxonomy" id="1698272"/>
    <lineage>
        <taxon>Archaea</taxon>
        <taxon>Methanobacteriati</taxon>
        <taxon>Methanobacteriota</taxon>
        <taxon>candidate division MSBL1</taxon>
    </lineage>
</organism>
<protein>
    <recommendedName>
        <fullName evidence="3">ArnR1-like winged helix-turn-helix domain-containing protein</fullName>
    </recommendedName>
</protein>
<dbReference type="SUPFAM" id="SSF46785">
    <property type="entry name" value="Winged helix' DNA-binding domain"/>
    <property type="match status" value="1"/>
</dbReference>
<sequence>MGVHQDIRWLKNNKDRADLFVLVAKRGPARVRELREFLGSDDWWPVKVHIKDMVDRALIEETEDGFKTTDSGEKVFESLKAVYDIESV</sequence>
<evidence type="ECO:0000313" key="2">
    <source>
        <dbReference type="Proteomes" id="UP000070520"/>
    </source>
</evidence>
<dbReference type="AlphaFoldDB" id="A0A133V2E3"/>